<accession>A0A9N9BAR2</accession>
<dbReference type="GO" id="GO:0000973">
    <property type="term" value="P:post-transcriptional tethering of RNA polymerase II gene DNA at nuclear periphery"/>
    <property type="evidence" value="ECO:0007669"/>
    <property type="project" value="TreeGrafter"/>
</dbReference>
<dbReference type="Proteomes" id="UP000789739">
    <property type="component" value="Unassembled WGS sequence"/>
</dbReference>
<evidence type="ECO:0000313" key="4">
    <source>
        <dbReference type="EMBL" id="CAG8559337.1"/>
    </source>
</evidence>
<dbReference type="SMART" id="SM00753">
    <property type="entry name" value="PAM"/>
    <property type="match status" value="1"/>
</dbReference>
<dbReference type="InterPro" id="IPR045114">
    <property type="entry name" value="Csn12-like"/>
</dbReference>
<dbReference type="PANTHER" id="PTHR12732:SF0">
    <property type="entry name" value="PCI DOMAIN-CONTAINING PROTEIN 2"/>
    <property type="match status" value="1"/>
</dbReference>
<gene>
    <name evidence="4" type="ORF">PBRASI_LOCUS5506</name>
</gene>
<dbReference type="GO" id="GO:0016973">
    <property type="term" value="P:poly(A)+ mRNA export from nucleus"/>
    <property type="evidence" value="ECO:0007669"/>
    <property type="project" value="TreeGrafter"/>
</dbReference>
<dbReference type="GO" id="GO:0006368">
    <property type="term" value="P:transcription elongation by RNA polymerase II"/>
    <property type="evidence" value="ECO:0007669"/>
    <property type="project" value="TreeGrafter"/>
</dbReference>
<keyword evidence="5" id="KW-1185">Reference proteome</keyword>
<reference evidence="4" key="1">
    <citation type="submission" date="2021-06" db="EMBL/GenBank/DDBJ databases">
        <authorList>
            <person name="Kallberg Y."/>
            <person name="Tangrot J."/>
            <person name="Rosling A."/>
        </authorList>
    </citation>
    <scope>NUCLEOTIDE SEQUENCE</scope>
    <source>
        <strain evidence="4">BR232B</strain>
    </source>
</reference>
<comment type="caution">
    <text evidence="4">The sequence shown here is derived from an EMBL/GenBank/DDBJ whole genome shotgun (WGS) entry which is preliminary data.</text>
</comment>
<evidence type="ECO:0000313" key="5">
    <source>
        <dbReference type="Proteomes" id="UP000789739"/>
    </source>
</evidence>
<dbReference type="PROSITE" id="PS50250">
    <property type="entry name" value="PCI"/>
    <property type="match status" value="1"/>
</dbReference>
<dbReference type="InterPro" id="IPR036388">
    <property type="entry name" value="WH-like_DNA-bd_sf"/>
</dbReference>
<name>A0A9N9BAR2_9GLOM</name>
<comment type="similarity">
    <text evidence="1">Belongs to the CSN12 family.</text>
</comment>
<protein>
    <submittedName>
        <fullName evidence="4">4780_t:CDS:1</fullName>
    </submittedName>
</protein>
<dbReference type="GO" id="GO:0003690">
    <property type="term" value="F:double-stranded DNA binding"/>
    <property type="evidence" value="ECO:0007669"/>
    <property type="project" value="InterPro"/>
</dbReference>
<evidence type="ECO:0000256" key="2">
    <source>
        <dbReference type="PROSITE-ProRule" id="PRU00339"/>
    </source>
</evidence>
<dbReference type="InterPro" id="IPR019734">
    <property type="entry name" value="TPR_rpt"/>
</dbReference>
<dbReference type="InterPro" id="IPR000717">
    <property type="entry name" value="PCI_dom"/>
</dbReference>
<dbReference type="EMBL" id="CAJVPI010000649">
    <property type="protein sequence ID" value="CAG8559337.1"/>
    <property type="molecule type" value="Genomic_DNA"/>
</dbReference>
<organism evidence="4 5">
    <name type="scientific">Paraglomus brasilianum</name>
    <dbReference type="NCBI Taxonomy" id="144538"/>
    <lineage>
        <taxon>Eukaryota</taxon>
        <taxon>Fungi</taxon>
        <taxon>Fungi incertae sedis</taxon>
        <taxon>Mucoromycota</taxon>
        <taxon>Glomeromycotina</taxon>
        <taxon>Glomeromycetes</taxon>
        <taxon>Paraglomerales</taxon>
        <taxon>Paraglomeraceae</taxon>
        <taxon>Paraglomus</taxon>
    </lineage>
</organism>
<dbReference type="Gene3D" id="1.10.10.10">
    <property type="entry name" value="Winged helix-like DNA-binding domain superfamily/Winged helix DNA-binding domain"/>
    <property type="match status" value="1"/>
</dbReference>
<dbReference type="PROSITE" id="PS50005">
    <property type="entry name" value="TPR"/>
    <property type="match status" value="1"/>
</dbReference>
<dbReference type="AlphaFoldDB" id="A0A9N9BAR2"/>
<evidence type="ECO:0000256" key="1">
    <source>
        <dbReference type="ARBA" id="ARBA00025771"/>
    </source>
</evidence>
<feature type="domain" description="PCI" evidence="3">
    <location>
        <begin position="216"/>
        <end position="399"/>
    </location>
</feature>
<dbReference type="Pfam" id="PF01399">
    <property type="entry name" value="PCI"/>
    <property type="match status" value="1"/>
</dbReference>
<sequence>MQANTTMLAQFRLALQAEDGDRLAQLLNLSDGHTKALARALEKGHTKKAEDDARKLLGSPWDDVVIQHLRVLLNKQRRNYAAAFEEQHTLVHKYINRSFLRIFNNLSRWSLLVLYVINWDLRSLGMEADAELASRGQPGKCLEVAARAINKSFSTCITDRASISTSRKWGTYYVGNLLFKTYFKLKQQNLCKNVLRAIRASTDLPELSQFPKSHQVTFHYYQGLLYFLEAQYKQADEHFTSAFRKCPKQFYKNKELILRYLIPLWLSQGKLPSSSLLDEYPSLKALYSPFVDAIKTGNIKSFDKALSDKEKRLIIQGTYFNVELAREIAKRVLFKKVWLIHNKQSRIHVGQFQAALRFVGMDVEMAEVEWYLATAIAKGYIRGYLSHDKLTAVLSVQNPFPRLD</sequence>
<dbReference type="GO" id="GO:0070390">
    <property type="term" value="C:transcription export complex 2"/>
    <property type="evidence" value="ECO:0007669"/>
    <property type="project" value="TreeGrafter"/>
</dbReference>
<dbReference type="OrthoDB" id="10252687at2759"/>
<keyword evidence="2" id="KW-0802">TPR repeat</keyword>
<feature type="repeat" description="TPR" evidence="2">
    <location>
        <begin position="216"/>
        <end position="249"/>
    </location>
</feature>
<dbReference type="PANTHER" id="PTHR12732">
    <property type="entry name" value="UNCHARACTERIZED PROTEASOME COMPONENT REGION PCI-CONTAINING"/>
    <property type="match status" value="1"/>
</dbReference>
<evidence type="ECO:0000259" key="3">
    <source>
        <dbReference type="PROSITE" id="PS50250"/>
    </source>
</evidence>
<dbReference type="GO" id="GO:0003723">
    <property type="term" value="F:RNA binding"/>
    <property type="evidence" value="ECO:0007669"/>
    <property type="project" value="InterPro"/>
</dbReference>
<proteinExistence type="inferred from homology"/>